<proteinExistence type="predicted"/>
<dbReference type="RefSeq" id="WP_242626641.1">
    <property type="nucleotide sequence ID" value="NZ_FZNM01000008.1"/>
</dbReference>
<evidence type="ECO:0000313" key="2">
    <source>
        <dbReference type="Proteomes" id="UP000198409"/>
    </source>
</evidence>
<dbReference type="AlphaFoldDB" id="A0A238X8P6"/>
<dbReference type="InterPro" id="IPR046575">
    <property type="entry name" value="DUF6635"/>
</dbReference>
<protein>
    <submittedName>
        <fullName evidence="1">Uncharacterized protein</fullName>
    </submittedName>
</protein>
<gene>
    <name evidence="1" type="ORF">SAMN06265378_108138</name>
</gene>
<evidence type="ECO:0000313" key="1">
    <source>
        <dbReference type="EMBL" id="SNR55327.1"/>
    </source>
</evidence>
<sequence>MPATLTDDALIRRRVAVSRFVRDRYGPRGTWRLHRAAMGWDLLRAPVNVVLSPVFLLTRLLAWVLSRLGAGRAGGWLSARRVFLPSDLGRIIQTDLLALIADLDAQGIGPNAPPQAVRHQAAALAETRNAVAEITTSLIVLLSGWLLFNRATPGVISLAGPLAEIRAHATAVNDFLLGDTLGRAWYWAFPVQLSPWQVVLTGVALAVAGSLVTTFAGLVADPVQVWAGTHRRRILRLLSRLDRAEPAGEIEREHLLARAGDLSDALLMLWRNLR</sequence>
<accession>A0A238X8P6</accession>
<dbReference type="Proteomes" id="UP000198409">
    <property type="component" value="Unassembled WGS sequence"/>
</dbReference>
<reference evidence="2" key="1">
    <citation type="submission" date="2017-06" db="EMBL/GenBank/DDBJ databases">
        <authorList>
            <person name="Varghese N."/>
            <person name="Submissions S."/>
        </authorList>
    </citation>
    <scope>NUCLEOTIDE SEQUENCE [LARGE SCALE GENOMIC DNA]</scope>
    <source>
        <strain evidence="2">DSM 26170</strain>
    </source>
</reference>
<organism evidence="1 2">
    <name type="scientific">Paracoccus sediminis</name>
    <dbReference type="NCBI Taxonomy" id="1214787"/>
    <lineage>
        <taxon>Bacteria</taxon>
        <taxon>Pseudomonadati</taxon>
        <taxon>Pseudomonadota</taxon>
        <taxon>Alphaproteobacteria</taxon>
        <taxon>Rhodobacterales</taxon>
        <taxon>Paracoccaceae</taxon>
        <taxon>Paracoccus</taxon>
    </lineage>
</organism>
<dbReference type="Pfam" id="PF20340">
    <property type="entry name" value="DUF6635"/>
    <property type="match status" value="1"/>
</dbReference>
<name>A0A238X8P6_9RHOB</name>
<dbReference type="EMBL" id="FZNM01000008">
    <property type="protein sequence ID" value="SNR55327.1"/>
    <property type="molecule type" value="Genomic_DNA"/>
</dbReference>